<dbReference type="PROSITE" id="PS00136">
    <property type="entry name" value="SUBTILASE_ASP"/>
    <property type="match status" value="1"/>
</dbReference>
<evidence type="ECO:0000256" key="6">
    <source>
        <dbReference type="SAM" id="MobiDB-lite"/>
    </source>
</evidence>
<evidence type="ECO:0000256" key="4">
    <source>
        <dbReference type="ARBA" id="ARBA00022825"/>
    </source>
</evidence>
<keyword evidence="4 5" id="KW-0720">Serine protease</keyword>
<dbReference type="InterPro" id="IPR050131">
    <property type="entry name" value="Peptidase_S8_subtilisin-like"/>
</dbReference>
<keyword evidence="9" id="KW-1185">Reference proteome</keyword>
<dbReference type="PRINTS" id="PR00723">
    <property type="entry name" value="SUBTILISIN"/>
</dbReference>
<organism evidence="8 9">
    <name type="scientific">Phytohabitans kaempferiae</name>
    <dbReference type="NCBI Taxonomy" id="1620943"/>
    <lineage>
        <taxon>Bacteria</taxon>
        <taxon>Bacillati</taxon>
        <taxon>Actinomycetota</taxon>
        <taxon>Actinomycetes</taxon>
        <taxon>Micromonosporales</taxon>
        <taxon>Micromonosporaceae</taxon>
    </lineage>
</organism>
<dbReference type="PANTHER" id="PTHR43806:SF11">
    <property type="entry name" value="CEREVISIN-RELATED"/>
    <property type="match status" value="1"/>
</dbReference>
<dbReference type="Pfam" id="PF00082">
    <property type="entry name" value="Peptidase_S8"/>
    <property type="match status" value="2"/>
</dbReference>
<evidence type="ECO:0000313" key="9">
    <source>
        <dbReference type="Proteomes" id="UP001589867"/>
    </source>
</evidence>
<dbReference type="Gene3D" id="2.60.120.1290">
    <property type="match status" value="1"/>
</dbReference>
<evidence type="ECO:0000256" key="2">
    <source>
        <dbReference type="ARBA" id="ARBA00022670"/>
    </source>
</evidence>
<dbReference type="InterPro" id="IPR015500">
    <property type="entry name" value="Peptidase_S8_subtilisin-rel"/>
</dbReference>
<dbReference type="SUPFAM" id="SSF52743">
    <property type="entry name" value="Subtilisin-like"/>
    <property type="match status" value="1"/>
</dbReference>
<name>A0ABV6M3Q9_9ACTN</name>
<evidence type="ECO:0000256" key="5">
    <source>
        <dbReference type="PROSITE-ProRule" id="PRU01240"/>
    </source>
</evidence>
<reference evidence="8 9" key="1">
    <citation type="submission" date="2024-09" db="EMBL/GenBank/DDBJ databases">
        <authorList>
            <person name="Sun Q."/>
            <person name="Mori K."/>
        </authorList>
    </citation>
    <scope>NUCLEOTIDE SEQUENCE [LARGE SCALE GENOMIC DNA]</scope>
    <source>
        <strain evidence="8 9">TBRC 3947</strain>
    </source>
</reference>
<keyword evidence="3 5" id="KW-0378">Hydrolase</keyword>
<dbReference type="Proteomes" id="UP001589867">
    <property type="component" value="Unassembled WGS sequence"/>
</dbReference>
<feature type="compositionally biased region" description="Basic and acidic residues" evidence="6">
    <location>
        <begin position="440"/>
        <end position="451"/>
    </location>
</feature>
<proteinExistence type="inferred from homology"/>
<keyword evidence="2 5" id="KW-0645">Protease</keyword>
<dbReference type="PROSITE" id="PS00137">
    <property type="entry name" value="SUBTILASE_HIS"/>
    <property type="match status" value="1"/>
</dbReference>
<comment type="similarity">
    <text evidence="1 5">Belongs to the peptidase S8 family.</text>
</comment>
<dbReference type="InterPro" id="IPR022398">
    <property type="entry name" value="Peptidase_S8_His-AS"/>
</dbReference>
<feature type="active site" description="Charge relay system" evidence="5">
    <location>
        <position position="208"/>
    </location>
</feature>
<dbReference type="PANTHER" id="PTHR43806">
    <property type="entry name" value="PEPTIDASE S8"/>
    <property type="match status" value="1"/>
</dbReference>
<dbReference type="InterPro" id="IPR034045">
    <property type="entry name" value="Pep_S8_CspA-like"/>
</dbReference>
<evidence type="ECO:0000256" key="3">
    <source>
        <dbReference type="ARBA" id="ARBA00022801"/>
    </source>
</evidence>
<dbReference type="InterPro" id="IPR000209">
    <property type="entry name" value="Peptidase_S8/S53_dom"/>
</dbReference>
<dbReference type="Gene3D" id="3.40.50.200">
    <property type="entry name" value="Peptidase S8/S53 domain"/>
    <property type="match status" value="1"/>
</dbReference>
<dbReference type="InterPro" id="IPR023827">
    <property type="entry name" value="Peptidase_S8_Asp-AS"/>
</dbReference>
<dbReference type="InterPro" id="IPR036852">
    <property type="entry name" value="Peptidase_S8/S53_dom_sf"/>
</dbReference>
<feature type="domain" description="Peptidase S8/S53" evidence="7">
    <location>
        <begin position="461"/>
        <end position="594"/>
    </location>
</feature>
<dbReference type="PROSITE" id="PS51892">
    <property type="entry name" value="SUBTILASE"/>
    <property type="match status" value="1"/>
</dbReference>
<dbReference type="RefSeq" id="WP_377251665.1">
    <property type="nucleotide sequence ID" value="NZ_JBHLUH010000026.1"/>
</dbReference>
<dbReference type="CDD" id="cd07478">
    <property type="entry name" value="Peptidases_S8_CspA-like"/>
    <property type="match status" value="1"/>
</dbReference>
<protein>
    <submittedName>
        <fullName evidence="8">S8 family peptidase</fullName>
        <ecNumber evidence="8">3.4.-.-</ecNumber>
    </submittedName>
</protein>
<sequence>MGTLDPRLRHLLGSVAGRPVPSGGAAAAVPALASRLGWRPGKDWGVVDVLIRSTDLSWVRTLSPADMITSDTVDKVGVYTGRVAVNQLETLARHESVDRVEASRPLFPELNISRDDVRAGALHDNPTPVRGGGVVVAVVDSGIDYTHPNFRHDDGSSRILYLWDQGARVWGDAWVPYGIDYTKADLDRALGAADPFAVVPHSDDEVGHGTHVAGIAAGNERGGMGMYSGIAPEADLIVVALEGTPGVTLGTSARLADAVEYAVNQAAPRPVVVNISQGTNGGGHAGETLLEQRLDELASRPGVVIVKSAGNERDWSVHAGGRIGAGQSVTLDLLVPCGNRQDDIVEIWFGGDDRITVAVQAPSGLVSRAVAPGQRHTFTTVAGNDVTIDSVPDSAGTGDTSVTLIVTAGMAEEIETGTWQIRLGADQVCDGRYDAWIERAPEGDGGREHSRFTGGSWDPSRTITIPGTARRVITVGSHVTRPRILTDASGLGRLSSFSSSGPTRLGARKPDLSAPGEVIVSARCSNSAVPFGPDPQHTALSGTSMAASHVAGAAALVLSVRPDLTGEQVKQLLQITARQGGASPDAPDDNWGAGRLDLAAAIAAARAARFPAVRGVYVDGSALVFGTDIPADSTVHCHTVRTRLAIGKTLATLAGGAAATSHRADLTTLGPGDYLCEIVVSGPDGLVTADHNGGRYYAVPVLSGVSGRPPPCVPATVVARRG</sequence>
<dbReference type="EC" id="3.4.-.-" evidence="8"/>
<feature type="active site" description="Charge relay system" evidence="5">
    <location>
        <position position="140"/>
    </location>
</feature>
<feature type="region of interest" description="Disordered" evidence="6">
    <location>
        <begin position="440"/>
        <end position="459"/>
    </location>
</feature>
<feature type="domain" description="Peptidase S8/S53" evidence="7">
    <location>
        <begin position="131"/>
        <end position="320"/>
    </location>
</feature>
<accession>A0ABV6M3Q9</accession>
<feature type="active site" description="Charge relay system" evidence="5">
    <location>
        <position position="544"/>
    </location>
</feature>
<evidence type="ECO:0000256" key="1">
    <source>
        <dbReference type="ARBA" id="ARBA00011073"/>
    </source>
</evidence>
<evidence type="ECO:0000313" key="8">
    <source>
        <dbReference type="EMBL" id="MFC0529172.1"/>
    </source>
</evidence>
<dbReference type="GO" id="GO:0016787">
    <property type="term" value="F:hydrolase activity"/>
    <property type="evidence" value="ECO:0007669"/>
    <property type="project" value="UniProtKB-KW"/>
</dbReference>
<gene>
    <name evidence="8" type="ORF">ACFFIA_16075</name>
</gene>
<dbReference type="EMBL" id="JBHLUH010000026">
    <property type="protein sequence ID" value="MFC0529172.1"/>
    <property type="molecule type" value="Genomic_DNA"/>
</dbReference>
<evidence type="ECO:0000259" key="7">
    <source>
        <dbReference type="Pfam" id="PF00082"/>
    </source>
</evidence>
<comment type="caution">
    <text evidence="8">The sequence shown here is derived from an EMBL/GenBank/DDBJ whole genome shotgun (WGS) entry which is preliminary data.</text>
</comment>